<organism evidence="4 5">
    <name type="scientific">Juglans regia</name>
    <name type="common">English walnut</name>
    <dbReference type="NCBI Taxonomy" id="51240"/>
    <lineage>
        <taxon>Eukaryota</taxon>
        <taxon>Viridiplantae</taxon>
        <taxon>Streptophyta</taxon>
        <taxon>Embryophyta</taxon>
        <taxon>Tracheophyta</taxon>
        <taxon>Spermatophyta</taxon>
        <taxon>Magnoliopsida</taxon>
        <taxon>eudicotyledons</taxon>
        <taxon>Gunneridae</taxon>
        <taxon>Pentapetalae</taxon>
        <taxon>rosids</taxon>
        <taxon>fabids</taxon>
        <taxon>Fagales</taxon>
        <taxon>Juglandaceae</taxon>
        <taxon>Juglans</taxon>
    </lineage>
</organism>
<evidence type="ECO:0000313" key="5">
    <source>
        <dbReference type="RefSeq" id="XP_035540293.1"/>
    </source>
</evidence>
<dbReference type="OrthoDB" id="1928183at2759"/>
<keyword evidence="4" id="KW-1185">Reference proteome</keyword>
<evidence type="ECO:0000313" key="4">
    <source>
        <dbReference type="Proteomes" id="UP000235220"/>
    </source>
</evidence>
<evidence type="ECO:0000256" key="2">
    <source>
        <dbReference type="SAM" id="MobiDB-lite"/>
    </source>
</evidence>
<name>A0A6P9E7M5_JUGRE</name>
<accession>A0A6P9E7M5</accession>
<dbReference type="AlphaFoldDB" id="A0A6P9E7M5"/>
<protein>
    <submittedName>
        <fullName evidence="5">Uncharacterized protein LOC109012587</fullName>
    </submittedName>
</protein>
<dbReference type="KEGG" id="jre:109012587"/>
<dbReference type="PANTHER" id="PTHR33155">
    <property type="entry name" value="FANTASTIC FOUR-LIKE PROTEIN (DUF3049)"/>
    <property type="match status" value="1"/>
</dbReference>
<feature type="compositionally biased region" description="Acidic residues" evidence="2">
    <location>
        <begin position="414"/>
        <end position="423"/>
    </location>
</feature>
<dbReference type="InterPro" id="IPR046431">
    <property type="entry name" value="FAF_dom"/>
</dbReference>
<dbReference type="Pfam" id="PF11250">
    <property type="entry name" value="FAF"/>
    <property type="match status" value="1"/>
</dbReference>
<dbReference type="InterPro" id="IPR021410">
    <property type="entry name" value="FAF"/>
</dbReference>
<reference evidence="5" key="1">
    <citation type="submission" date="2025-08" db="UniProtKB">
        <authorList>
            <consortium name="RefSeq"/>
        </authorList>
    </citation>
    <scope>IDENTIFICATION</scope>
    <source>
        <tissue evidence="5">Leaves</tissue>
    </source>
</reference>
<feature type="region of interest" description="Disordered" evidence="2">
    <location>
        <begin position="410"/>
        <end position="440"/>
    </location>
</feature>
<dbReference type="RefSeq" id="XP_035540293.1">
    <property type="nucleotide sequence ID" value="XM_035684400.1"/>
</dbReference>
<sequence>MVSAVVDGGFFSGFSVGDIHGSTIISQLLFADDTLLFCEANAGYIQSLKAILLCFEAVSELKINLAKTEMVALCLGDGSRISFWNDVWVGDTALKDVYPTIFSITREKEAMVADLVVVNQGLQEWNISLTWDAHDWEVIVLMEFLNLLYNTPIVATTEDSLEWRPSRKAKFSLASVSLKKMKACGFQLCERGCELLCYGVKRGCKRVGAKGVKGGITALIYSQQAAAQYSHSNSLPKKKTDIVIIVLQASCFNMLSSIEAAESYVIGDYIGVESCLDLKDHDNKEVVSSALMEISTIARGDELDHNIDESRDDYDDEGNYYSKYCRGKREQRLVAWKKKEFPPPIPSLARTGNLPSHMPWVLKRQYTSDGRLVLTEEKVRHHEYFRAHRANGRLTLQLVPLDNYDAWLSRSPSDDDEHDDYGANEEPLMMSDFRSRSSGK</sequence>
<dbReference type="PANTHER" id="PTHR33155:SF17">
    <property type="entry name" value="F2E2.18-RELATED"/>
    <property type="match status" value="1"/>
</dbReference>
<feature type="domain" description="FAF" evidence="3">
    <location>
        <begin position="340"/>
        <end position="398"/>
    </location>
</feature>
<gene>
    <name evidence="5" type="primary">LOC109012587</name>
</gene>
<evidence type="ECO:0000256" key="1">
    <source>
        <dbReference type="ARBA" id="ARBA00008690"/>
    </source>
</evidence>
<proteinExistence type="inferred from homology"/>
<evidence type="ECO:0000259" key="3">
    <source>
        <dbReference type="Pfam" id="PF11250"/>
    </source>
</evidence>
<dbReference type="InParanoid" id="A0A6P9E7M5"/>
<dbReference type="GeneID" id="109012587"/>
<comment type="similarity">
    <text evidence="1">Belongs to the fantastic four family.</text>
</comment>
<dbReference type="Proteomes" id="UP000235220">
    <property type="component" value="Chromosome 13"/>
</dbReference>